<dbReference type="SUPFAM" id="SSF158682">
    <property type="entry name" value="TerB-like"/>
    <property type="match status" value="1"/>
</dbReference>
<comment type="caution">
    <text evidence="1">The sequence shown here is derived from an EMBL/GenBank/DDBJ whole genome shotgun (WGS) entry which is preliminary data.</text>
</comment>
<accession>A0A5C6E2P8</accession>
<evidence type="ECO:0000313" key="2">
    <source>
        <dbReference type="Proteomes" id="UP000315471"/>
    </source>
</evidence>
<dbReference type="InterPro" id="IPR029024">
    <property type="entry name" value="TerB-like"/>
</dbReference>
<dbReference type="RefSeq" id="WP_146599502.1">
    <property type="nucleotide sequence ID" value="NZ_SJPY01000003.1"/>
</dbReference>
<dbReference type="Proteomes" id="UP000315471">
    <property type="component" value="Unassembled WGS sequence"/>
</dbReference>
<dbReference type="AlphaFoldDB" id="A0A5C6E2P8"/>
<proteinExistence type="predicted"/>
<dbReference type="OrthoDB" id="5509086at2"/>
<gene>
    <name evidence="1" type="ORF">Q31b_20290</name>
</gene>
<evidence type="ECO:0000313" key="1">
    <source>
        <dbReference type="EMBL" id="TWU42995.1"/>
    </source>
</evidence>
<name>A0A5C6E2P8_9BACT</name>
<dbReference type="EMBL" id="SJPY01000003">
    <property type="protein sequence ID" value="TWU42995.1"/>
    <property type="molecule type" value="Genomic_DNA"/>
</dbReference>
<sequence>MITNALDGRLRALEDEFFRQVDLKLCEQLREKVLRDEARSRLARLVNIDDTDVLDELLLHGINDQTVPVLLLVPLVFVAWSDGRITDAERGTVMSIVSRYLKDESPEVLKLIDNWLDRKPSEKLWDAWQAYIEALREQSSGTVWAILSETLIEHANRVAEASTSYLSFKRICAEKQEALARLSEALQD</sequence>
<evidence type="ECO:0008006" key="3">
    <source>
        <dbReference type="Google" id="ProtNLM"/>
    </source>
</evidence>
<protein>
    <recommendedName>
        <fullName evidence="3">Tellurite resistance protein TerB</fullName>
    </recommendedName>
</protein>
<reference evidence="1 2" key="1">
    <citation type="submission" date="2019-02" db="EMBL/GenBank/DDBJ databases">
        <title>Deep-cultivation of Planctomycetes and their phenomic and genomic characterization uncovers novel biology.</title>
        <authorList>
            <person name="Wiegand S."/>
            <person name="Jogler M."/>
            <person name="Boedeker C."/>
            <person name="Pinto D."/>
            <person name="Vollmers J."/>
            <person name="Rivas-Marin E."/>
            <person name="Kohn T."/>
            <person name="Peeters S.H."/>
            <person name="Heuer A."/>
            <person name="Rast P."/>
            <person name="Oberbeckmann S."/>
            <person name="Bunk B."/>
            <person name="Jeske O."/>
            <person name="Meyerdierks A."/>
            <person name="Storesund J.E."/>
            <person name="Kallscheuer N."/>
            <person name="Luecker S."/>
            <person name="Lage O.M."/>
            <person name="Pohl T."/>
            <person name="Merkel B.J."/>
            <person name="Hornburger P."/>
            <person name="Mueller R.-W."/>
            <person name="Bruemmer F."/>
            <person name="Labrenz M."/>
            <person name="Spormann A.M."/>
            <person name="Op Den Camp H."/>
            <person name="Overmann J."/>
            <person name="Amann R."/>
            <person name="Jetten M.S.M."/>
            <person name="Mascher T."/>
            <person name="Medema M.H."/>
            <person name="Devos D.P."/>
            <person name="Kaster A.-K."/>
            <person name="Ovreas L."/>
            <person name="Rohde M."/>
            <person name="Galperin M.Y."/>
            <person name="Jogler C."/>
        </authorList>
    </citation>
    <scope>NUCLEOTIDE SEQUENCE [LARGE SCALE GENOMIC DNA]</scope>
    <source>
        <strain evidence="1 2">Q31b</strain>
    </source>
</reference>
<organism evidence="1 2">
    <name type="scientific">Novipirellula aureliae</name>
    <dbReference type="NCBI Taxonomy" id="2527966"/>
    <lineage>
        <taxon>Bacteria</taxon>
        <taxon>Pseudomonadati</taxon>
        <taxon>Planctomycetota</taxon>
        <taxon>Planctomycetia</taxon>
        <taxon>Pirellulales</taxon>
        <taxon>Pirellulaceae</taxon>
        <taxon>Novipirellula</taxon>
    </lineage>
</organism>
<keyword evidence="2" id="KW-1185">Reference proteome</keyword>